<dbReference type="OMA" id="LECDSKF"/>
<dbReference type="EnsemblPlants" id="KRG94352">
    <property type="protein sequence ID" value="KRG94352"/>
    <property type="gene ID" value="GLYMA_19G078500"/>
</dbReference>
<reference evidence="1" key="3">
    <citation type="submission" date="2018-07" db="EMBL/GenBank/DDBJ databases">
        <title>WGS assembly of Glycine max.</title>
        <authorList>
            <person name="Schmutz J."/>
            <person name="Cannon S."/>
            <person name="Schlueter J."/>
            <person name="Ma J."/>
            <person name="Mitros T."/>
            <person name="Nelson W."/>
            <person name="Hyten D."/>
            <person name="Song Q."/>
            <person name="Thelen J."/>
            <person name="Cheng J."/>
            <person name="Xu D."/>
            <person name="Hellsten U."/>
            <person name="May G."/>
            <person name="Yu Y."/>
            <person name="Sakurai T."/>
            <person name="Umezawa T."/>
            <person name="Bhattacharyya M."/>
            <person name="Sandhu D."/>
            <person name="Valliyodan B."/>
            <person name="Lindquist E."/>
            <person name="Peto M."/>
            <person name="Grant D."/>
            <person name="Shu S."/>
            <person name="Goodstein D."/>
            <person name="Barry K."/>
            <person name="Futrell-Griggs M."/>
            <person name="Abernathy B."/>
            <person name="Du J."/>
            <person name="Tian Z."/>
            <person name="Zhu L."/>
            <person name="Gill N."/>
            <person name="Joshi T."/>
            <person name="Libault M."/>
            <person name="Sethuraman A."/>
            <person name="Zhang X."/>
            <person name="Shinozaki K."/>
            <person name="Nguyen H."/>
            <person name="Wing R."/>
            <person name="Cregan P."/>
            <person name="Specht J."/>
            <person name="Grimwood J."/>
            <person name="Rokhsar D."/>
            <person name="Stacey G."/>
            <person name="Shoemaker R."/>
            <person name="Jackson S."/>
        </authorList>
    </citation>
    <scope>NUCLEOTIDE SEQUENCE</scope>
    <source>
        <tissue evidence="1">Callus</tissue>
    </source>
</reference>
<reference evidence="1 2" key="1">
    <citation type="journal article" date="2010" name="Nature">
        <title>Genome sequence of the palaeopolyploid soybean.</title>
        <authorList>
            <person name="Schmutz J."/>
            <person name="Cannon S.B."/>
            <person name="Schlueter J."/>
            <person name="Ma J."/>
            <person name="Mitros T."/>
            <person name="Nelson W."/>
            <person name="Hyten D.L."/>
            <person name="Song Q."/>
            <person name="Thelen J.J."/>
            <person name="Cheng J."/>
            <person name="Xu D."/>
            <person name="Hellsten U."/>
            <person name="May G.D."/>
            <person name="Yu Y."/>
            <person name="Sakurai T."/>
            <person name="Umezawa T."/>
            <person name="Bhattacharyya M.K."/>
            <person name="Sandhu D."/>
            <person name="Valliyodan B."/>
            <person name="Lindquist E."/>
            <person name="Peto M."/>
            <person name="Grant D."/>
            <person name="Shu S."/>
            <person name="Goodstein D."/>
            <person name="Barry K."/>
            <person name="Futrell-Griggs M."/>
            <person name="Abernathy B."/>
            <person name="Du J."/>
            <person name="Tian Z."/>
            <person name="Zhu L."/>
            <person name="Gill N."/>
            <person name="Joshi T."/>
            <person name="Libault M."/>
            <person name="Sethuraman A."/>
            <person name="Zhang X.-C."/>
            <person name="Shinozaki K."/>
            <person name="Nguyen H.T."/>
            <person name="Wing R.A."/>
            <person name="Cregan P."/>
            <person name="Specht J."/>
            <person name="Grimwood J."/>
            <person name="Rokhsar D."/>
            <person name="Stacey G."/>
            <person name="Shoemaker R.C."/>
            <person name="Jackson S.A."/>
        </authorList>
    </citation>
    <scope>NUCLEOTIDE SEQUENCE</scope>
    <source>
        <strain evidence="2">cv. Williams 82</strain>
        <tissue evidence="1">Callus</tissue>
    </source>
</reference>
<organism evidence="1">
    <name type="scientific">Glycine max</name>
    <name type="common">Soybean</name>
    <name type="synonym">Glycine hispida</name>
    <dbReference type="NCBI Taxonomy" id="3847"/>
    <lineage>
        <taxon>Eukaryota</taxon>
        <taxon>Viridiplantae</taxon>
        <taxon>Streptophyta</taxon>
        <taxon>Embryophyta</taxon>
        <taxon>Tracheophyta</taxon>
        <taxon>Spermatophyta</taxon>
        <taxon>Magnoliopsida</taxon>
        <taxon>eudicotyledons</taxon>
        <taxon>Gunneridae</taxon>
        <taxon>Pentapetalae</taxon>
        <taxon>rosids</taxon>
        <taxon>fabids</taxon>
        <taxon>Fabales</taxon>
        <taxon>Fabaceae</taxon>
        <taxon>Papilionoideae</taxon>
        <taxon>50 kb inversion clade</taxon>
        <taxon>NPAAA clade</taxon>
        <taxon>indigoferoid/millettioid clade</taxon>
        <taxon>Phaseoleae</taxon>
        <taxon>Glycine</taxon>
        <taxon>Glycine subgen. Soja</taxon>
    </lineage>
</organism>
<reference evidence="2" key="2">
    <citation type="submission" date="2018-02" db="UniProtKB">
        <authorList>
            <consortium name="EnsemblPlants"/>
        </authorList>
    </citation>
    <scope>IDENTIFICATION</scope>
    <source>
        <strain evidence="2">Williams 82</strain>
    </source>
</reference>
<protein>
    <submittedName>
        <fullName evidence="1 2">Uncharacterized protein</fullName>
    </submittedName>
</protein>
<dbReference type="InParanoid" id="A0A0R0EK09"/>
<gene>
    <name evidence="1" type="ORF">GLYMA_19G078500</name>
</gene>
<dbReference type="Gramene" id="KRG94352">
    <property type="protein sequence ID" value="KRG94352"/>
    <property type="gene ID" value="GLYMA_19G078500"/>
</dbReference>
<evidence type="ECO:0000313" key="3">
    <source>
        <dbReference type="Proteomes" id="UP000008827"/>
    </source>
</evidence>
<evidence type="ECO:0000313" key="1">
    <source>
        <dbReference type="EMBL" id="KRG94352.1"/>
    </source>
</evidence>
<accession>A0A0R0EK09</accession>
<proteinExistence type="predicted"/>
<name>A0A0R0EK09_SOYBN</name>
<evidence type="ECO:0000313" key="2">
    <source>
        <dbReference type="EnsemblPlants" id="KRG94352"/>
    </source>
</evidence>
<dbReference type="EMBL" id="CM000852">
    <property type="protein sequence ID" value="KRG94352.1"/>
    <property type="molecule type" value="Genomic_DNA"/>
</dbReference>
<keyword evidence="3" id="KW-1185">Reference proteome</keyword>
<dbReference type="AlphaFoldDB" id="A0A0R0EK09"/>
<dbReference type="Proteomes" id="UP000008827">
    <property type="component" value="Chromosome 19"/>
</dbReference>
<sequence>MEPVEAFLVMQLVGGIFRDSCGAFHGCFSIYIGMTTALHSELYAVNSHGCCRTAHSVGWNRMWLECGSKLLVLAFENMNLVP</sequence>